<feature type="transmembrane region" description="Helical" evidence="7">
    <location>
        <begin position="127"/>
        <end position="147"/>
    </location>
</feature>
<keyword evidence="2" id="KW-1003">Cell membrane</keyword>
<evidence type="ECO:0000256" key="7">
    <source>
        <dbReference type="SAM" id="Phobius"/>
    </source>
</evidence>
<proteinExistence type="predicted"/>
<dbReference type="SUPFAM" id="SSF144091">
    <property type="entry name" value="Rhomboid-like"/>
    <property type="match status" value="1"/>
</dbReference>
<keyword evidence="5 7" id="KW-1133">Transmembrane helix</keyword>
<keyword evidence="3" id="KW-0997">Cell inner membrane</keyword>
<evidence type="ECO:0000256" key="2">
    <source>
        <dbReference type="ARBA" id="ARBA00022475"/>
    </source>
</evidence>
<dbReference type="PANTHER" id="PTHR43066">
    <property type="entry name" value="RHOMBOID-RELATED PROTEIN"/>
    <property type="match status" value="1"/>
</dbReference>
<dbReference type="InterPro" id="IPR035952">
    <property type="entry name" value="Rhomboid-like_sf"/>
</dbReference>
<keyword evidence="4 7" id="KW-0812">Transmembrane</keyword>
<feature type="transmembrane region" description="Helical" evidence="7">
    <location>
        <begin position="85"/>
        <end position="107"/>
    </location>
</feature>
<dbReference type="GO" id="GO:0004252">
    <property type="term" value="F:serine-type endopeptidase activity"/>
    <property type="evidence" value="ECO:0007669"/>
    <property type="project" value="InterPro"/>
</dbReference>
<feature type="transmembrane region" description="Helical" evidence="7">
    <location>
        <begin position="54"/>
        <end position="73"/>
    </location>
</feature>
<evidence type="ECO:0000256" key="3">
    <source>
        <dbReference type="ARBA" id="ARBA00022519"/>
    </source>
</evidence>
<feature type="transmembrane region" description="Helical" evidence="7">
    <location>
        <begin position="180"/>
        <end position="199"/>
    </location>
</feature>
<feature type="transmembrane region" description="Helical" evidence="7">
    <location>
        <begin position="258"/>
        <end position="277"/>
    </location>
</feature>
<dbReference type="AlphaFoldDB" id="A0A3B0SFE8"/>
<keyword evidence="6 7" id="KW-0472">Membrane</keyword>
<evidence type="ECO:0000313" key="9">
    <source>
        <dbReference type="EMBL" id="VAV94993.1"/>
    </source>
</evidence>
<name>A0A3B0SFE8_9ZZZZ</name>
<evidence type="ECO:0000256" key="1">
    <source>
        <dbReference type="ARBA" id="ARBA00004141"/>
    </source>
</evidence>
<organism evidence="9">
    <name type="scientific">hydrothermal vent metagenome</name>
    <dbReference type="NCBI Taxonomy" id="652676"/>
    <lineage>
        <taxon>unclassified sequences</taxon>
        <taxon>metagenomes</taxon>
        <taxon>ecological metagenomes</taxon>
    </lineage>
</organism>
<dbReference type="PANTHER" id="PTHR43066:SF26">
    <property type="entry name" value="RHOMBOID PROTEASE GLPG"/>
    <property type="match status" value="1"/>
</dbReference>
<gene>
    <name evidence="9" type="ORF">MNBD_ALPHA08-101</name>
</gene>
<reference evidence="9" key="1">
    <citation type="submission" date="2018-06" db="EMBL/GenBank/DDBJ databases">
        <authorList>
            <person name="Zhirakovskaya E."/>
        </authorList>
    </citation>
    <scope>NUCLEOTIDE SEQUENCE</scope>
</reference>
<dbReference type="GO" id="GO:0016020">
    <property type="term" value="C:membrane"/>
    <property type="evidence" value="ECO:0007669"/>
    <property type="project" value="UniProtKB-SubCell"/>
</dbReference>
<evidence type="ECO:0000259" key="8">
    <source>
        <dbReference type="Pfam" id="PF01694"/>
    </source>
</evidence>
<evidence type="ECO:0000256" key="6">
    <source>
        <dbReference type="ARBA" id="ARBA00023136"/>
    </source>
</evidence>
<accession>A0A3B0SFE8</accession>
<dbReference type="EMBL" id="UOEC01000124">
    <property type="protein sequence ID" value="VAV94993.1"/>
    <property type="molecule type" value="Genomic_DNA"/>
</dbReference>
<evidence type="ECO:0000256" key="4">
    <source>
        <dbReference type="ARBA" id="ARBA00022692"/>
    </source>
</evidence>
<comment type="subcellular location">
    <subcellularLocation>
        <location evidence="1">Membrane</location>
        <topology evidence="1">Multi-pass membrane protein</topology>
    </subcellularLocation>
</comment>
<evidence type="ECO:0000256" key="5">
    <source>
        <dbReference type="ARBA" id="ARBA00022989"/>
    </source>
</evidence>
<dbReference type="Gene3D" id="1.20.1540.10">
    <property type="entry name" value="Rhomboid-like"/>
    <property type="match status" value="1"/>
</dbReference>
<feature type="transmembrane region" description="Helical" evidence="7">
    <location>
        <begin position="230"/>
        <end position="252"/>
    </location>
</feature>
<feature type="domain" description="Peptidase S54 rhomboid" evidence="8">
    <location>
        <begin position="114"/>
        <end position="274"/>
    </location>
</feature>
<feature type="transmembrane region" description="Helical" evidence="7">
    <location>
        <begin position="154"/>
        <end position="174"/>
    </location>
</feature>
<dbReference type="InterPro" id="IPR022764">
    <property type="entry name" value="Peptidase_S54_rhomboid_dom"/>
</dbReference>
<dbReference type="Pfam" id="PF01694">
    <property type="entry name" value="Rhomboid"/>
    <property type="match status" value="1"/>
</dbReference>
<protein>
    <submittedName>
        <fullName evidence="9">INTEGRAL MEMBRANE PROTEIN (Rhomboid family)</fullName>
    </submittedName>
</protein>
<sequence>MNSMALRFLYKCVIAVRCASTNACTVPRKTKELKLTEKLSDQYPLEPEPAQPMFNVPGIIIVLIGSFIAIHVVRQLISPEMDEWLILRFAFSAGRFFDVSQILGGPFPGGTGAAVWSFFSHMFLHGSWEHLLINSLWMLAFGSVVARRFGWLRFLLFTLVTAALGAVGNLVIYWGEISLMIGASGAISGQMAAAIRLMFSSPGGLSNMQLTNFSGIRVLSLGQLLQVRGALMFIGVWLILNLVFGLSGFGTGGGIARIAWEAHLGGFLGGLLLFSLFDRRGN</sequence>